<dbReference type="InterPro" id="IPR002182">
    <property type="entry name" value="NB-ARC"/>
</dbReference>
<evidence type="ECO:0000259" key="2">
    <source>
        <dbReference type="Pfam" id="PF00931"/>
    </source>
</evidence>
<accession>A0A6J8A282</accession>
<reference evidence="3 4" key="1">
    <citation type="submission" date="2020-06" db="EMBL/GenBank/DDBJ databases">
        <authorList>
            <person name="Li R."/>
            <person name="Bekaert M."/>
        </authorList>
    </citation>
    <scope>NUCLEOTIDE SEQUENCE [LARGE SCALE GENOMIC DNA]</scope>
    <source>
        <strain evidence="4">wild</strain>
    </source>
</reference>
<dbReference type="Gene3D" id="3.40.50.300">
    <property type="entry name" value="P-loop containing nucleotide triphosphate hydrolases"/>
    <property type="match status" value="1"/>
</dbReference>
<dbReference type="Pfam" id="PF00931">
    <property type="entry name" value="NB-ARC"/>
    <property type="match status" value="1"/>
</dbReference>
<feature type="domain" description="NB-ARC" evidence="2">
    <location>
        <begin position="401"/>
        <end position="556"/>
    </location>
</feature>
<dbReference type="SUPFAM" id="SSF52540">
    <property type="entry name" value="P-loop containing nucleoside triphosphate hydrolases"/>
    <property type="match status" value="1"/>
</dbReference>
<evidence type="ECO:0000313" key="4">
    <source>
        <dbReference type="Proteomes" id="UP000507470"/>
    </source>
</evidence>
<keyword evidence="1" id="KW-0175">Coiled coil</keyword>
<keyword evidence="4" id="KW-1185">Reference proteome</keyword>
<proteinExistence type="predicted"/>
<dbReference type="OrthoDB" id="6136658at2759"/>
<sequence>MKTTLIINADIEDNQKRWLIIGICIQSVLAPTLRKFTEPVARNFYNVIHNTHAIQTQTYPNQLKRCPNSGRTLNYEVINNNHLITRGRRQPDVGKYDYKVTSHVEFSKLFLTTSIAQYTAFDETCDLSTLLGIIINIDRFPQPVQNVALKVRSFVRNPWAHCNFDEWDTIKYQTAFQLLHQLVRCLQLNTTDEANVLAELTKWETNGFMFLQGYAVNQQVVKEIRQQTRALADYALKMKSSMDSIFAQVHYAMLKINGEIMLACSRISSIESKQNEQQTDIGNLNKDVIDLYDRSLAIENIQKEHGIKIEENVSNTAAVAKNVEELKITNEFTAKNVSKLENENKIMKEDISDIKTDITEIKGSIKDFRNYMPMSKPRGKTLFYPPNRSQTFVAREMELCKLKESCIGKNNANHTLVICGLGGCGKTTLAIEFAWRSQEFYPAGVFWMSAETQDTLEDSFTTLAIDVDTTGKDFRETFKRTLKWFSNLNKRWLLVVDNIDEEYLSDNTKELLLGSWKRNTRGHILITSRREPNEVEESMVVRIEDCISLNVFEKEEG</sequence>
<dbReference type="EMBL" id="CACVKT020000545">
    <property type="protein sequence ID" value="CAC5360149.1"/>
    <property type="molecule type" value="Genomic_DNA"/>
</dbReference>
<feature type="coiled-coil region" evidence="1">
    <location>
        <begin position="323"/>
        <end position="357"/>
    </location>
</feature>
<dbReference type="GO" id="GO:0043531">
    <property type="term" value="F:ADP binding"/>
    <property type="evidence" value="ECO:0007669"/>
    <property type="project" value="InterPro"/>
</dbReference>
<gene>
    <name evidence="3" type="ORF">MCOR_2728</name>
</gene>
<evidence type="ECO:0000313" key="3">
    <source>
        <dbReference type="EMBL" id="CAC5360149.1"/>
    </source>
</evidence>
<dbReference type="PANTHER" id="PTHR47691:SF3">
    <property type="entry name" value="HTH-TYPE TRANSCRIPTIONAL REGULATOR RV0890C-RELATED"/>
    <property type="match status" value="1"/>
</dbReference>
<dbReference type="PANTHER" id="PTHR47691">
    <property type="entry name" value="REGULATOR-RELATED"/>
    <property type="match status" value="1"/>
</dbReference>
<dbReference type="InterPro" id="IPR027417">
    <property type="entry name" value="P-loop_NTPase"/>
</dbReference>
<organism evidence="3 4">
    <name type="scientific">Mytilus coruscus</name>
    <name type="common">Sea mussel</name>
    <dbReference type="NCBI Taxonomy" id="42192"/>
    <lineage>
        <taxon>Eukaryota</taxon>
        <taxon>Metazoa</taxon>
        <taxon>Spiralia</taxon>
        <taxon>Lophotrochozoa</taxon>
        <taxon>Mollusca</taxon>
        <taxon>Bivalvia</taxon>
        <taxon>Autobranchia</taxon>
        <taxon>Pteriomorphia</taxon>
        <taxon>Mytilida</taxon>
        <taxon>Mytiloidea</taxon>
        <taxon>Mytilidae</taxon>
        <taxon>Mytilinae</taxon>
        <taxon>Mytilus</taxon>
    </lineage>
</organism>
<evidence type="ECO:0000256" key="1">
    <source>
        <dbReference type="SAM" id="Coils"/>
    </source>
</evidence>
<name>A0A6J8A282_MYTCO</name>
<dbReference type="AlphaFoldDB" id="A0A6J8A282"/>
<protein>
    <recommendedName>
        <fullName evidence="2">NB-ARC domain-containing protein</fullName>
    </recommendedName>
</protein>
<dbReference type="Proteomes" id="UP000507470">
    <property type="component" value="Unassembled WGS sequence"/>
</dbReference>